<reference evidence="2" key="1">
    <citation type="submission" date="2020-11" db="EMBL/GenBank/DDBJ databases">
        <authorList>
            <person name="Tran Van P."/>
        </authorList>
    </citation>
    <scope>NUCLEOTIDE SEQUENCE</scope>
</reference>
<sequence>MNKVLRSPVAHPPRELLAGKHSLDVEEDEEDDVPELVPNLNWSEDQVSNEHFELAREKLRDLLLADPVLREKAEVFVRALVEKAQEEALARQDDDQVFEEEDDDGEASRERRTPKNDSSDDSRARQEFLERLPSFDGINRVLNVVSGGVTRAFHRVVVCGENFWRNRRRRT</sequence>
<feature type="region of interest" description="Disordered" evidence="1">
    <location>
        <begin position="1"/>
        <end position="42"/>
    </location>
</feature>
<feature type="compositionally biased region" description="Basic and acidic residues" evidence="1">
    <location>
        <begin position="12"/>
        <end position="24"/>
    </location>
</feature>
<feature type="region of interest" description="Disordered" evidence="1">
    <location>
        <begin position="87"/>
        <end position="124"/>
    </location>
</feature>
<keyword evidence="3" id="KW-1185">Reference proteome</keyword>
<evidence type="ECO:0000256" key="1">
    <source>
        <dbReference type="SAM" id="MobiDB-lite"/>
    </source>
</evidence>
<evidence type="ECO:0000313" key="2">
    <source>
        <dbReference type="EMBL" id="CAD7278605.1"/>
    </source>
</evidence>
<name>A0A7R9GEY7_9CRUS</name>
<organism evidence="2">
    <name type="scientific">Notodromas monacha</name>
    <dbReference type="NCBI Taxonomy" id="399045"/>
    <lineage>
        <taxon>Eukaryota</taxon>
        <taxon>Metazoa</taxon>
        <taxon>Ecdysozoa</taxon>
        <taxon>Arthropoda</taxon>
        <taxon>Crustacea</taxon>
        <taxon>Oligostraca</taxon>
        <taxon>Ostracoda</taxon>
        <taxon>Podocopa</taxon>
        <taxon>Podocopida</taxon>
        <taxon>Cypridocopina</taxon>
        <taxon>Cypridoidea</taxon>
        <taxon>Cyprididae</taxon>
        <taxon>Notodromas</taxon>
    </lineage>
</organism>
<protein>
    <submittedName>
        <fullName evidence="2">Uncharacterized protein</fullName>
    </submittedName>
</protein>
<dbReference type="EMBL" id="CAJPEX010001283">
    <property type="protein sequence ID" value="CAG0918757.1"/>
    <property type="molecule type" value="Genomic_DNA"/>
</dbReference>
<dbReference type="Proteomes" id="UP000678499">
    <property type="component" value="Unassembled WGS sequence"/>
</dbReference>
<feature type="compositionally biased region" description="Basic and acidic residues" evidence="1">
    <location>
        <begin position="106"/>
        <end position="124"/>
    </location>
</feature>
<dbReference type="AlphaFoldDB" id="A0A7R9GEY7"/>
<gene>
    <name evidence="2" type="ORF">NMOB1V02_LOCUS6304</name>
</gene>
<feature type="compositionally biased region" description="Acidic residues" evidence="1">
    <location>
        <begin position="25"/>
        <end position="34"/>
    </location>
</feature>
<dbReference type="EMBL" id="OA883320">
    <property type="protein sequence ID" value="CAD7278605.1"/>
    <property type="molecule type" value="Genomic_DNA"/>
</dbReference>
<evidence type="ECO:0000313" key="3">
    <source>
        <dbReference type="Proteomes" id="UP000678499"/>
    </source>
</evidence>
<accession>A0A7R9GEY7</accession>
<proteinExistence type="predicted"/>
<feature type="compositionally biased region" description="Acidic residues" evidence="1">
    <location>
        <begin position="95"/>
        <end position="105"/>
    </location>
</feature>